<dbReference type="InterPro" id="IPR029149">
    <property type="entry name" value="Creatin/AminoP/Spt16_N"/>
</dbReference>
<dbReference type="Pfam" id="PF00557">
    <property type="entry name" value="Peptidase_M24"/>
    <property type="match status" value="1"/>
</dbReference>
<dbReference type="PANTHER" id="PTHR43763">
    <property type="entry name" value="XAA-PRO AMINOPEPTIDASE 1"/>
    <property type="match status" value="1"/>
</dbReference>
<gene>
    <name evidence="6" type="ORF">C0V70_07640</name>
</gene>
<evidence type="ECO:0000256" key="4">
    <source>
        <dbReference type="ARBA" id="ARBA00023049"/>
    </source>
</evidence>
<dbReference type="GO" id="GO:0006508">
    <property type="term" value="P:proteolysis"/>
    <property type="evidence" value="ECO:0007669"/>
    <property type="project" value="UniProtKB-KW"/>
</dbReference>
<keyword evidence="2 5" id="KW-0479">Metal-binding</keyword>
<evidence type="ECO:0000313" key="7">
    <source>
        <dbReference type="Proteomes" id="UP000235584"/>
    </source>
</evidence>
<evidence type="ECO:0000256" key="5">
    <source>
        <dbReference type="RuleBase" id="RU000590"/>
    </source>
</evidence>
<keyword evidence="7" id="KW-1185">Reference proteome</keyword>
<dbReference type="GO" id="GO:0046872">
    <property type="term" value="F:metal ion binding"/>
    <property type="evidence" value="ECO:0007669"/>
    <property type="project" value="UniProtKB-KW"/>
</dbReference>
<dbReference type="Proteomes" id="UP000235584">
    <property type="component" value="Chromosome"/>
</dbReference>
<keyword evidence="1" id="KW-0645">Protease</keyword>
<dbReference type="AlphaFoldDB" id="A0A2K9NR52"/>
<dbReference type="PROSITE" id="PS00491">
    <property type="entry name" value="PROLINE_PEPTIDASE"/>
    <property type="match status" value="1"/>
</dbReference>
<dbReference type="EMBL" id="CP025704">
    <property type="protein sequence ID" value="AUN97981.1"/>
    <property type="molecule type" value="Genomic_DNA"/>
</dbReference>
<sequence>MAKTGFLGNTELKNNINALKSFMKSKKLEGFYLSSSDIFLNEYVPLADCHRYYVTGFTGSTAEVIVPLEGRVMLFIDGRYYEQADLECDPSLVEVFKVPYGTGLRQAMKEAISSRKLKSLGVEGDRIELSLYNDFKTQLKTEAFNNAELSKVISFQDFSFNKKIMELPLSLVGETTKSKLERILNDGEVFFISALDSIAWLTNMRRYEMPSQSTFRAKALATRERVYLLMEHIEGEIQSDVIDLSIGKFSELEKFLALVNEYETEWKKKSGETTYKFNKIFYSANSTNAADYLKLSAHFGVDKMINRPEGLIPFHALKNEAELQAMQDSFNKADTAIYETILWVKESIKNGASFSELDFYHKANEFYKNNGALDQSFNTIAAFGPNSSIIHYGNPSADVAFKKNEMVLLDSGGYFESGYATDTTRAFLSGGEASPRQKEVYTLVLQSILHTLNAVFPEGTWGSVVDGVARQPIFKAGLNYNHGTGHGVGINVHEGGFRLSTTSNVPLRENTVGSIEPGIYIPGFGGVRLENVATVERHPEYKNMLRFKNMVYVGFDHDLIDFNMLSEQEKTWLDEYEKECAKRGRSFKYKK</sequence>
<dbReference type="KEGG" id="bsto:C0V70_07640"/>
<dbReference type="GO" id="GO:0005737">
    <property type="term" value="C:cytoplasm"/>
    <property type="evidence" value="ECO:0007669"/>
    <property type="project" value="UniProtKB-ARBA"/>
</dbReference>
<proteinExistence type="inferred from homology"/>
<protein>
    <submittedName>
        <fullName evidence="6">Uncharacterized protein</fullName>
    </submittedName>
</protein>
<evidence type="ECO:0000256" key="3">
    <source>
        <dbReference type="ARBA" id="ARBA00022801"/>
    </source>
</evidence>
<name>A0A2K9NR52_BACTC</name>
<evidence type="ECO:0000313" key="6">
    <source>
        <dbReference type="EMBL" id="AUN97981.1"/>
    </source>
</evidence>
<keyword evidence="4" id="KW-0482">Metalloprotease</keyword>
<evidence type="ECO:0000256" key="1">
    <source>
        <dbReference type="ARBA" id="ARBA00022670"/>
    </source>
</evidence>
<dbReference type="InterPro" id="IPR032416">
    <property type="entry name" value="Peptidase_M24_C"/>
</dbReference>
<reference evidence="6 7" key="1">
    <citation type="submission" date="2018-01" db="EMBL/GenBank/DDBJ databases">
        <title>Complete genome sequence of Bacteriovorax stolpii DSM12778.</title>
        <authorList>
            <person name="Tang B."/>
            <person name="Chang J."/>
        </authorList>
    </citation>
    <scope>NUCLEOTIDE SEQUENCE [LARGE SCALE GENOMIC DNA]</scope>
    <source>
        <strain evidence="6 7">DSM 12778</strain>
    </source>
</reference>
<dbReference type="SUPFAM" id="SSF55920">
    <property type="entry name" value="Creatinase/aminopeptidase"/>
    <property type="match status" value="1"/>
</dbReference>
<dbReference type="SUPFAM" id="SSF53092">
    <property type="entry name" value="Creatinase/prolidase N-terminal domain"/>
    <property type="match status" value="1"/>
</dbReference>
<dbReference type="Pfam" id="PF16188">
    <property type="entry name" value="Peptidase_M24_C"/>
    <property type="match status" value="1"/>
</dbReference>
<dbReference type="InterPro" id="IPR001131">
    <property type="entry name" value="Peptidase_M24B_aminopep-P_CS"/>
</dbReference>
<evidence type="ECO:0000256" key="2">
    <source>
        <dbReference type="ARBA" id="ARBA00022723"/>
    </source>
</evidence>
<dbReference type="Gene3D" id="3.40.350.10">
    <property type="entry name" value="Creatinase/prolidase N-terminal domain"/>
    <property type="match status" value="2"/>
</dbReference>
<dbReference type="RefSeq" id="WP_102243274.1">
    <property type="nucleotide sequence ID" value="NZ_CP025704.1"/>
</dbReference>
<dbReference type="Pfam" id="PF16189">
    <property type="entry name" value="Creatinase_N_2"/>
    <property type="match status" value="1"/>
</dbReference>
<dbReference type="InterPro" id="IPR050422">
    <property type="entry name" value="X-Pro_aminopeptidase_P"/>
</dbReference>
<organism evidence="6 7">
    <name type="scientific">Bacteriovorax stolpii</name>
    <name type="common">Bdellovibrio stolpii</name>
    <dbReference type="NCBI Taxonomy" id="960"/>
    <lineage>
        <taxon>Bacteria</taxon>
        <taxon>Pseudomonadati</taxon>
        <taxon>Bdellovibrionota</taxon>
        <taxon>Bacteriovoracia</taxon>
        <taxon>Bacteriovoracales</taxon>
        <taxon>Bacteriovoracaceae</taxon>
        <taxon>Bacteriovorax</taxon>
    </lineage>
</organism>
<dbReference type="InterPro" id="IPR036005">
    <property type="entry name" value="Creatinase/aminopeptidase-like"/>
</dbReference>
<dbReference type="PANTHER" id="PTHR43763:SF6">
    <property type="entry name" value="XAA-PRO AMINOPEPTIDASE 1"/>
    <property type="match status" value="1"/>
</dbReference>
<comment type="similarity">
    <text evidence="5">Belongs to the peptidase M24B family.</text>
</comment>
<accession>A0A2K9NR52</accession>
<dbReference type="InterPro" id="IPR000994">
    <property type="entry name" value="Pept_M24"/>
</dbReference>
<dbReference type="InterPro" id="IPR000587">
    <property type="entry name" value="Creatinase_N"/>
</dbReference>
<dbReference type="Pfam" id="PF01321">
    <property type="entry name" value="Creatinase_N"/>
    <property type="match status" value="1"/>
</dbReference>
<dbReference type="GO" id="GO:0008237">
    <property type="term" value="F:metallopeptidase activity"/>
    <property type="evidence" value="ECO:0007669"/>
    <property type="project" value="UniProtKB-KW"/>
</dbReference>
<dbReference type="Gene3D" id="3.90.230.10">
    <property type="entry name" value="Creatinase/methionine aminopeptidase superfamily"/>
    <property type="match status" value="1"/>
</dbReference>
<keyword evidence="3" id="KW-0378">Hydrolase</keyword>